<organism evidence="2 3">
    <name type="scientific">Nesidiocoris tenuis</name>
    <dbReference type="NCBI Taxonomy" id="355587"/>
    <lineage>
        <taxon>Eukaryota</taxon>
        <taxon>Metazoa</taxon>
        <taxon>Ecdysozoa</taxon>
        <taxon>Arthropoda</taxon>
        <taxon>Hexapoda</taxon>
        <taxon>Insecta</taxon>
        <taxon>Pterygota</taxon>
        <taxon>Neoptera</taxon>
        <taxon>Paraneoptera</taxon>
        <taxon>Hemiptera</taxon>
        <taxon>Heteroptera</taxon>
        <taxon>Panheteroptera</taxon>
        <taxon>Cimicomorpha</taxon>
        <taxon>Miridae</taxon>
        <taxon>Dicyphina</taxon>
        <taxon>Nesidiocoris</taxon>
    </lineage>
</organism>
<gene>
    <name evidence="2" type="ORF">NTEN_LOCUS1177</name>
</gene>
<dbReference type="EMBL" id="CADCXU010001960">
    <property type="protein sequence ID" value="CAA9994361.1"/>
    <property type="molecule type" value="Genomic_DNA"/>
</dbReference>
<name>A0A6H5FY71_9HEMI</name>
<feature type="non-terminal residue" evidence="2">
    <location>
        <position position="344"/>
    </location>
</feature>
<dbReference type="Proteomes" id="UP000479000">
    <property type="component" value="Unassembled WGS sequence"/>
</dbReference>
<feature type="compositionally biased region" description="Low complexity" evidence="1">
    <location>
        <begin position="102"/>
        <end position="141"/>
    </location>
</feature>
<reference evidence="2 3" key="1">
    <citation type="submission" date="2020-02" db="EMBL/GenBank/DDBJ databases">
        <authorList>
            <person name="Ferguson B K."/>
        </authorList>
    </citation>
    <scope>NUCLEOTIDE SEQUENCE [LARGE SCALE GENOMIC DNA]</scope>
</reference>
<evidence type="ECO:0000313" key="2">
    <source>
        <dbReference type="EMBL" id="CAA9994361.1"/>
    </source>
</evidence>
<accession>A0A6H5FY71</accession>
<proteinExistence type="predicted"/>
<keyword evidence="3" id="KW-1185">Reference proteome</keyword>
<sequence length="344" mass="39238">MENHMTKAPARSKSLTSSKLLLLYQTVPTYRIITPWYHMPQPSWPIVAISITLYTRRYVSYSYLMMNSCSFPGRIGPPMRFLDPPLVLCTYRCISLSISTSSSKSTSRSMSTLSSNTTSRSKSTSRSNSSSISKSTSRSNRPYSQMFTTVRCSEMDVAHFIGQFQRRTWASEGFDFESNCVKNPGRRGPKITGSTLLCKYRKEKCGRKKNVLHSLLDTLPIPNRLHGVEPKEYEQALTTIPEVRTPVSLSSLIAHCFVCISGQSQSQKLRKEFNDGDVAVFVNGLRHTLILVQEEILRKSELKELRELKLSVPRRRFHRFQNIIRTVPTENRLLKKLSSTTTSY</sequence>
<evidence type="ECO:0000313" key="3">
    <source>
        <dbReference type="Proteomes" id="UP000479000"/>
    </source>
</evidence>
<evidence type="ECO:0000256" key="1">
    <source>
        <dbReference type="SAM" id="MobiDB-lite"/>
    </source>
</evidence>
<protein>
    <submittedName>
        <fullName evidence="2">Uncharacterized protein</fullName>
    </submittedName>
</protein>
<feature type="region of interest" description="Disordered" evidence="1">
    <location>
        <begin position="102"/>
        <end position="142"/>
    </location>
</feature>
<dbReference type="AlphaFoldDB" id="A0A6H5FY71"/>